<name>A0A8J5UV03_9ASCO</name>
<sequence>MMILANSNVEIIPMRLQSHFDNDDDNNFNIINVRSISNISLSDFDNIDNIFIIEDTNTTILNTIKLNRPELDGEFRIGNPYPSQWIEVQFLDTPKPSQRFRVPLTSCLNQLYGAGGSLEFAQSATYYITTGVDYGSALDLIWYYHRLSNTVEFTTEVTWRISYSCNVPPGKIGQIFISPYLTEFSNVQTRKVSIVNKSRKRSKKGKKKHKHRKKRVLHFGEWELENSVRLFDISRSPIVECITKEEYLDCHGDKNPYNYFRSF</sequence>
<dbReference type="EMBL" id="JAGSYN010000186">
    <property type="protein sequence ID" value="KAG7661985.1"/>
    <property type="molecule type" value="Genomic_DNA"/>
</dbReference>
<evidence type="ECO:0000313" key="2">
    <source>
        <dbReference type="Proteomes" id="UP000694255"/>
    </source>
</evidence>
<organism evidence="1 2">
    <name type="scientific">[Candida] subhashii</name>
    <dbReference type="NCBI Taxonomy" id="561895"/>
    <lineage>
        <taxon>Eukaryota</taxon>
        <taxon>Fungi</taxon>
        <taxon>Dikarya</taxon>
        <taxon>Ascomycota</taxon>
        <taxon>Saccharomycotina</taxon>
        <taxon>Pichiomycetes</taxon>
        <taxon>Debaryomycetaceae</taxon>
        <taxon>Spathaspora</taxon>
    </lineage>
</organism>
<proteinExistence type="predicted"/>
<keyword evidence="2" id="KW-1185">Reference proteome</keyword>
<dbReference type="OrthoDB" id="4022836at2759"/>
<evidence type="ECO:0000313" key="1">
    <source>
        <dbReference type="EMBL" id="KAG7661985.1"/>
    </source>
</evidence>
<reference evidence="1 2" key="1">
    <citation type="journal article" date="2021" name="DNA Res.">
        <title>Genome analysis of Candida subhashii reveals its hybrid nature and dual mitochondrial genome conformations.</title>
        <authorList>
            <person name="Mixao V."/>
            <person name="Hegedusova E."/>
            <person name="Saus E."/>
            <person name="Pryszcz L.P."/>
            <person name="Cillingova A."/>
            <person name="Nosek J."/>
            <person name="Gabaldon T."/>
        </authorList>
    </citation>
    <scope>NUCLEOTIDE SEQUENCE [LARGE SCALE GENOMIC DNA]</scope>
    <source>
        <strain evidence="1 2">CBS 10753</strain>
    </source>
</reference>
<dbReference type="Proteomes" id="UP000694255">
    <property type="component" value="Unassembled WGS sequence"/>
</dbReference>
<protein>
    <submittedName>
        <fullName evidence="1">Uncharacterized protein</fullName>
    </submittedName>
</protein>
<gene>
    <name evidence="1" type="ORF">J8A68_004485</name>
</gene>
<dbReference type="GeneID" id="73471285"/>
<dbReference type="RefSeq" id="XP_049262218.1">
    <property type="nucleotide sequence ID" value="XM_049408449.1"/>
</dbReference>
<dbReference type="AlphaFoldDB" id="A0A8J5UV03"/>
<comment type="caution">
    <text evidence="1">The sequence shown here is derived from an EMBL/GenBank/DDBJ whole genome shotgun (WGS) entry which is preliminary data.</text>
</comment>
<accession>A0A8J5UV03</accession>